<evidence type="ECO:0000313" key="6">
    <source>
        <dbReference type="Proteomes" id="UP000277498"/>
    </source>
</evidence>
<dbReference type="GO" id="GO:0008743">
    <property type="term" value="F:L-threonine 3-dehydrogenase activity"/>
    <property type="evidence" value="ECO:0007669"/>
    <property type="project" value="UniProtKB-EC"/>
</dbReference>
<dbReference type="PANTHER" id="PTHR43401">
    <property type="entry name" value="L-THREONINE 3-DEHYDROGENASE"/>
    <property type="match status" value="1"/>
</dbReference>
<dbReference type="EMBL" id="UXAW01000033">
    <property type="protein sequence ID" value="VDC20280.1"/>
    <property type="molecule type" value="Genomic_DNA"/>
</dbReference>
<dbReference type="InterPro" id="IPR011032">
    <property type="entry name" value="GroES-like_sf"/>
</dbReference>
<dbReference type="AlphaFoldDB" id="A0A3P5WLJ3"/>
<keyword evidence="3 5" id="KW-0560">Oxidoreductase</keyword>
<dbReference type="PROSITE" id="PS00059">
    <property type="entry name" value="ADH_ZINC"/>
    <property type="match status" value="1"/>
</dbReference>
<name>A0A3P5WLJ3_9RHOB</name>
<evidence type="ECO:0000256" key="3">
    <source>
        <dbReference type="ARBA" id="ARBA00023002"/>
    </source>
</evidence>
<keyword evidence="6" id="KW-1185">Reference proteome</keyword>
<reference evidence="5 6" key="1">
    <citation type="submission" date="2018-11" db="EMBL/GenBank/DDBJ databases">
        <authorList>
            <person name="Criscuolo A."/>
        </authorList>
    </citation>
    <scope>NUCLEOTIDE SEQUENCE [LARGE SCALE GENOMIC DNA]</scope>
    <source>
        <strain evidence="5">ACIP111625</strain>
    </source>
</reference>
<evidence type="ECO:0000256" key="1">
    <source>
        <dbReference type="ARBA" id="ARBA00022723"/>
    </source>
</evidence>
<dbReference type="Gene3D" id="3.90.180.10">
    <property type="entry name" value="Medium-chain alcohol dehydrogenases, catalytic domain"/>
    <property type="match status" value="1"/>
</dbReference>
<keyword evidence="1" id="KW-0479">Metal-binding</keyword>
<dbReference type="PANTHER" id="PTHR43401:SF2">
    <property type="entry name" value="L-THREONINE 3-DEHYDROGENASE"/>
    <property type="match status" value="1"/>
</dbReference>
<dbReference type="EC" id="1.1.1.103" evidence="5"/>
<dbReference type="InterPro" id="IPR013154">
    <property type="entry name" value="ADH-like_N"/>
</dbReference>
<evidence type="ECO:0000256" key="2">
    <source>
        <dbReference type="ARBA" id="ARBA00022833"/>
    </source>
</evidence>
<dbReference type="SUPFAM" id="SSF50129">
    <property type="entry name" value="GroES-like"/>
    <property type="match status" value="1"/>
</dbReference>
<dbReference type="Gene3D" id="3.40.50.720">
    <property type="entry name" value="NAD(P)-binding Rossmann-like Domain"/>
    <property type="match status" value="1"/>
</dbReference>
<protein>
    <submittedName>
        <fullName evidence="5">L-threonine 3-dehydrogenase</fullName>
        <ecNumber evidence="5">1.1.1.103</ecNumber>
    </submittedName>
</protein>
<keyword evidence="2" id="KW-0862">Zinc</keyword>
<dbReference type="Proteomes" id="UP000277498">
    <property type="component" value="Unassembled WGS sequence"/>
</dbReference>
<dbReference type="InterPro" id="IPR002328">
    <property type="entry name" value="ADH_Zn_CS"/>
</dbReference>
<dbReference type="InterPro" id="IPR036291">
    <property type="entry name" value="NAD(P)-bd_dom_sf"/>
</dbReference>
<dbReference type="InterPro" id="IPR050129">
    <property type="entry name" value="Zn_alcohol_dh"/>
</dbReference>
<evidence type="ECO:0000313" key="5">
    <source>
        <dbReference type="EMBL" id="VDC20280.1"/>
    </source>
</evidence>
<feature type="domain" description="Alcohol dehydrogenase-like N-terminal" evidence="4">
    <location>
        <begin position="25"/>
        <end position="132"/>
    </location>
</feature>
<dbReference type="GO" id="GO:0008270">
    <property type="term" value="F:zinc ion binding"/>
    <property type="evidence" value="ECO:0007669"/>
    <property type="project" value="InterPro"/>
</dbReference>
<evidence type="ECO:0000259" key="4">
    <source>
        <dbReference type="Pfam" id="PF08240"/>
    </source>
</evidence>
<dbReference type="SUPFAM" id="SSF51735">
    <property type="entry name" value="NAD(P)-binding Rossmann-fold domains"/>
    <property type="match status" value="1"/>
</dbReference>
<accession>A0A3P5WLJ3</accession>
<sequence length="329" mass="33209">MMRAVRLHGIRDLRVEEVAEPLPPGPGEVTLRVTAAGICGSDLHNYATGAWISRAPSVAGHEFAGVVTALGEGVARVALGDSVAVDSRVICGTCDNCREGLTQICENLGFLGEVIDGGFAEYVTIPARNVVNATGIAPRHLAMAEPLAVAIHAVNRLNPPAGAGVLVTGAGAIGALSALVLAQRGHKVGVNDRHQARAARTAQAVGGAVAGLEAPGVRYAVDATGSPEVIAALAQNLCGGGAIALVGIGSRDLTFNPALLVEREIALIGCHAFGGELAEAVALLPQLAPALDRLIDAEIPLAEVPAAYARHLAGEVIGAKTIILPGAGA</sequence>
<organism evidence="5 6">
    <name type="scientific">Pseudogemmobacter humi</name>
    <dbReference type="NCBI Taxonomy" id="2483812"/>
    <lineage>
        <taxon>Bacteria</taxon>
        <taxon>Pseudomonadati</taxon>
        <taxon>Pseudomonadota</taxon>
        <taxon>Alphaproteobacteria</taxon>
        <taxon>Rhodobacterales</taxon>
        <taxon>Paracoccaceae</taxon>
        <taxon>Pseudogemmobacter</taxon>
    </lineage>
</organism>
<dbReference type="Pfam" id="PF08240">
    <property type="entry name" value="ADH_N"/>
    <property type="match status" value="1"/>
</dbReference>
<proteinExistence type="predicted"/>
<gene>
    <name evidence="5" type="primary">tdh</name>
    <name evidence="5" type="ORF">XINFAN_00410</name>
</gene>